<proteinExistence type="predicted"/>
<feature type="compositionally biased region" description="Low complexity" evidence="1">
    <location>
        <begin position="46"/>
        <end position="59"/>
    </location>
</feature>
<keyword evidence="5" id="KW-1185">Reference proteome</keyword>
<feature type="region of interest" description="Disordered" evidence="1">
    <location>
        <begin position="46"/>
        <end position="84"/>
    </location>
</feature>
<gene>
    <name evidence="4" type="ORF">GS601_15420</name>
</gene>
<accession>A0A8J7Z258</accession>
<evidence type="ECO:0000256" key="1">
    <source>
        <dbReference type="SAM" id="MobiDB-lite"/>
    </source>
</evidence>
<dbReference type="Gene3D" id="2.30.30.40">
    <property type="entry name" value="SH3 Domains"/>
    <property type="match status" value="1"/>
</dbReference>
<reference evidence="4" key="1">
    <citation type="submission" date="2019-12" db="EMBL/GenBank/DDBJ databases">
        <title>High-Quality draft genome sequences of three cyanobacteria isolated from the limestone walls of the Old Cathedral of Coimbra.</title>
        <authorList>
            <person name="Tiago I."/>
            <person name="Soares F."/>
            <person name="Portugal A."/>
        </authorList>
    </citation>
    <scope>NUCLEOTIDE SEQUENCE</scope>
    <source>
        <strain evidence="4">A</strain>
    </source>
</reference>
<organism evidence="4 5">
    <name type="scientific">Myxacorys almedinensis A</name>
    <dbReference type="NCBI Taxonomy" id="2690445"/>
    <lineage>
        <taxon>Bacteria</taxon>
        <taxon>Bacillati</taxon>
        <taxon>Cyanobacteriota</taxon>
        <taxon>Cyanophyceae</taxon>
        <taxon>Leptolyngbyales</taxon>
        <taxon>Leptolyngbyaceae</taxon>
        <taxon>Myxacorys</taxon>
        <taxon>Myxacorys almedinensis</taxon>
    </lineage>
</organism>
<feature type="transmembrane region" description="Helical" evidence="2">
    <location>
        <begin position="12"/>
        <end position="32"/>
    </location>
</feature>
<keyword evidence="2" id="KW-0472">Membrane</keyword>
<comment type="caution">
    <text evidence="4">The sequence shown here is derived from an EMBL/GenBank/DDBJ whole genome shotgun (WGS) entry which is preliminary data.</text>
</comment>
<name>A0A8J7Z258_9CYAN</name>
<evidence type="ECO:0000313" key="5">
    <source>
        <dbReference type="Proteomes" id="UP000646053"/>
    </source>
</evidence>
<evidence type="ECO:0000259" key="3">
    <source>
        <dbReference type="Pfam" id="PF08239"/>
    </source>
</evidence>
<dbReference type="Pfam" id="PF08239">
    <property type="entry name" value="SH3_3"/>
    <property type="match status" value="1"/>
</dbReference>
<dbReference type="EMBL" id="WVIE01000018">
    <property type="protein sequence ID" value="NDJ18659.1"/>
    <property type="molecule type" value="Genomic_DNA"/>
</dbReference>
<dbReference type="Proteomes" id="UP000646053">
    <property type="component" value="Unassembled WGS sequence"/>
</dbReference>
<dbReference type="AlphaFoldDB" id="A0A8J7Z258"/>
<feature type="domain" description="SH3b" evidence="3">
    <location>
        <begin position="93"/>
        <end position="143"/>
    </location>
</feature>
<evidence type="ECO:0000256" key="2">
    <source>
        <dbReference type="SAM" id="Phobius"/>
    </source>
</evidence>
<sequence>MSWSGLSKLLMGLLLAIAMIAGGGFIAARIMIARLAAPPPKPIYPNDKPIAATPAPTAAKVEQSEVPPTTPAATAKPLPSGATEARVTQPIGLILRDSPDGEQIGGIEYNERVIVLETSQDGSWQKVRLRSSDKEGWVKAGNVQ</sequence>
<dbReference type="RefSeq" id="WP_162424183.1">
    <property type="nucleotide sequence ID" value="NZ_WVIE01000018.1"/>
</dbReference>
<dbReference type="InterPro" id="IPR003646">
    <property type="entry name" value="SH3-like_bac-type"/>
</dbReference>
<protein>
    <submittedName>
        <fullName evidence="4">SH3 domain-containing protein</fullName>
    </submittedName>
</protein>
<keyword evidence="2" id="KW-0812">Transmembrane</keyword>
<keyword evidence="2" id="KW-1133">Transmembrane helix</keyword>
<evidence type="ECO:0000313" key="4">
    <source>
        <dbReference type="EMBL" id="NDJ18659.1"/>
    </source>
</evidence>